<protein>
    <recommendedName>
        <fullName evidence="1">SCP2 domain-containing protein</fullName>
    </recommendedName>
</protein>
<sequence>MTVDNSNVSPTAASDLASLLDQLRGADLTAALDQIDGTDLQRLAQDINTPNELRLLLEASGGDDELIQRFLAKAGADAMLDRVFTLMQTRFITDRLGSDSGTVEWHITTPEGEKVHHLTIGDGRAEGGNGPADRARVTLTMSAPDLLRLCAGTLEAVAAFMNGKIKLSGDMMFGARLPSLFDTSS</sequence>
<dbReference type="InterPro" id="IPR003033">
    <property type="entry name" value="SCP2_sterol-bd_dom"/>
</dbReference>
<dbReference type="Proteomes" id="UP001500683">
    <property type="component" value="Unassembled WGS sequence"/>
</dbReference>
<dbReference type="EMBL" id="BAAAZG010000001">
    <property type="protein sequence ID" value="GAA4054202.1"/>
    <property type="molecule type" value="Genomic_DNA"/>
</dbReference>
<evidence type="ECO:0000313" key="3">
    <source>
        <dbReference type="Proteomes" id="UP001500683"/>
    </source>
</evidence>
<dbReference type="RefSeq" id="WP_344939174.1">
    <property type="nucleotide sequence ID" value="NZ_BAAAZG010000001.1"/>
</dbReference>
<dbReference type="SUPFAM" id="SSF55718">
    <property type="entry name" value="SCP-like"/>
    <property type="match status" value="1"/>
</dbReference>
<reference evidence="3" key="1">
    <citation type="journal article" date="2019" name="Int. J. Syst. Evol. Microbiol.">
        <title>The Global Catalogue of Microorganisms (GCM) 10K type strain sequencing project: providing services to taxonomists for standard genome sequencing and annotation.</title>
        <authorList>
            <consortium name="The Broad Institute Genomics Platform"/>
            <consortium name="The Broad Institute Genome Sequencing Center for Infectious Disease"/>
            <person name="Wu L."/>
            <person name="Ma J."/>
        </authorList>
    </citation>
    <scope>NUCLEOTIDE SEQUENCE [LARGE SCALE GENOMIC DNA]</scope>
    <source>
        <strain evidence="3">JCM 16702</strain>
    </source>
</reference>
<proteinExistence type="predicted"/>
<comment type="caution">
    <text evidence="2">The sequence shown here is derived from an EMBL/GenBank/DDBJ whole genome shotgun (WGS) entry which is preliminary data.</text>
</comment>
<organism evidence="2 3">
    <name type="scientific">Actinomadura miaoliensis</name>
    <dbReference type="NCBI Taxonomy" id="430685"/>
    <lineage>
        <taxon>Bacteria</taxon>
        <taxon>Bacillati</taxon>
        <taxon>Actinomycetota</taxon>
        <taxon>Actinomycetes</taxon>
        <taxon>Streptosporangiales</taxon>
        <taxon>Thermomonosporaceae</taxon>
        <taxon>Actinomadura</taxon>
    </lineage>
</organism>
<evidence type="ECO:0000259" key="1">
    <source>
        <dbReference type="Pfam" id="PF02036"/>
    </source>
</evidence>
<keyword evidence="3" id="KW-1185">Reference proteome</keyword>
<evidence type="ECO:0000313" key="2">
    <source>
        <dbReference type="EMBL" id="GAA4054202.1"/>
    </source>
</evidence>
<feature type="domain" description="SCP2" evidence="1">
    <location>
        <begin position="100"/>
        <end position="182"/>
    </location>
</feature>
<name>A0ABP7UW26_9ACTN</name>
<dbReference type="InterPro" id="IPR036527">
    <property type="entry name" value="SCP2_sterol-bd_dom_sf"/>
</dbReference>
<accession>A0ABP7UW26</accession>
<dbReference type="Gene3D" id="3.30.1050.10">
    <property type="entry name" value="SCP2 sterol-binding domain"/>
    <property type="match status" value="1"/>
</dbReference>
<dbReference type="Pfam" id="PF02036">
    <property type="entry name" value="SCP2"/>
    <property type="match status" value="1"/>
</dbReference>
<gene>
    <name evidence="2" type="ORF">GCM10022214_01120</name>
</gene>